<dbReference type="InterPro" id="IPR029024">
    <property type="entry name" value="TerB-like"/>
</dbReference>
<organism evidence="1 2">
    <name type="scientific">Bacteroides caecicola</name>
    <dbReference type="NCBI Taxonomy" id="1462569"/>
    <lineage>
        <taxon>Bacteria</taxon>
        <taxon>Pseudomonadati</taxon>
        <taxon>Bacteroidota</taxon>
        <taxon>Bacteroidia</taxon>
        <taxon>Bacteroidales</taxon>
        <taxon>Bacteroidaceae</taxon>
        <taxon>Bacteroides</taxon>
    </lineage>
</organism>
<evidence type="ECO:0000313" key="2">
    <source>
        <dbReference type="Proteomes" id="UP000782117"/>
    </source>
</evidence>
<dbReference type="Proteomes" id="UP000782117">
    <property type="component" value="Unassembled WGS sequence"/>
</dbReference>
<dbReference type="Gene3D" id="1.10.3680.10">
    <property type="entry name" value="TerB-like"/>
    <property type="match status" value="1"/>
</dbReference>
<evidence type="ECO:0000313" key="1">
    <source>
        <dbReference type="EMBL" id="MBM6805005.1"/>
    </source>
</evidence>
<reference evidence="1 2" key="1">
    <citation type="journal article" date="2021" name="Sci. Rep.">
        <title>The distribution of antibiotic resistance genes in chicken gut microbiota commensals.</title>
        <authorList>
            <person name="Juricova H."/>
            <person name="Matiasovicova J."/>
            <person name="Kubasova T."/>
            <person name="Cejkova D."/>
            <person name="Rychlik I."/>
        </authorList>
    </citation>
    <scope>NUCLEOTIDE SEQUENCE [LARGE SCALE GENOMIC DNA]</scope>
    <source>
        <strain evidence="1 2">An768</strain>
    </source>
</reference>
<comment type="caution">
    <text evidence="1">The sequence shown here is derived from an EMBL/GenBank/DDBJ whole genome shotgun (WGS) entry which is preliminary data.</text>
</comment>
<proteinExistence type="predicted"/>
<name>A0ABS2F5P1_9BACE</name>
<keyword evidence="2" id="KW-1185">Reference proteome</keyword>
<accession>A0ABS2F5P1</accession>
<protein>
    <recommendedName>
        <fullName evidence="3">TerB family tellurite resistance protein</fullName>
    </recommendedName>
</protein>
<dbReference type="SUPFAM" id="SSF158682">
    <property type="entry name" value="TerB-like"/>
    <property type="match status" value="1"/>
</dbReference>
<dbReference type="EMBL" id="JACJKJ010000001">
    <property type="protein sequence ID" value="MBM6805005.1"/>
    <property type="molecule type" value="Genomic_DNA"/>
</dbReference>
<sequence length="125" mass="14704">MRKEKKQELLAILLAKLGVFFASCDGEYNPREKNFIQNFVFTLLNNQIITDEAREIIEEIENKHYSIDDIIQDSQQFSQNLDEEEREPCLLAIESYIENLIEADDVIHPAETENFNLWKRAVLNK</sequence>
<dbReference type="RefSeq" id="WP_204498652.1">
    <property type="nucleotide sequence ID" value="NZ_JACJKJ010000001.1"/>
</dbReference>
<evidence type="ECO:0008006" key="3">
    <source>
        <dbReference type="Google" id="ProtNLM"/>
    </source>
</evidence>
<gene>
    <name evidence="1" type="ORF">H6A24_00545</name>
</gene>